<dbReference type="EMBL" id="KN651768">
    <property type="protein sequence ID" value="KHN30446.1"/>
    <property type="molecule type" value="Genomic_DNA"/>
</dbReference>
<sequence>MDPCPFVRILVGNLAVKSPASSKPSSFSGKVHPSSSPFFCKILLQGLDSNSTSPRVSSVPLISDSDPHPHSFAASFDFSKAQILKASKKPLMKISVYKGPTTPSCVFTSAKLLGKVSIPLDLTLAESRPCTFHNGWLSLSKNTNPSQLLHLTGKFAIDATSGVTPVNTPRGSWDLGSGSGSGSNSDFGLEPNFFYNKGFVMSAMVSGEGKCSKPEVEVGVQHVTCTEDAAAFVALAAALDLSIDACKLFSQKLRKELRQ</sequence>
<accession>A0A0B2R7K6</accession>
<dbReference type="PANTHER" id="PTHR31317:SF23">
    <property type="entry name" value="DUF1005 FAMILY PROTEIN"/>
    <property type="match status" value="1"/>
</dbReference>
<reference evidence="1" key="1">
    <citation type="submission" date="2014-07" db="EMBL/GenBank/DDBJ databases">
        <title>Identification of a novel salt tolerance gene in wild soybean by whole-genome sequencing.</title>
        <authorList>
            <person name="Lam H.-M."/>
            <person name="Qi X."/>
            <person name="Li M.-W."/>
            <person name="Liu X."/>
            <person name="Xie M."/>
            <person name="Ni M."/>
            <person name="Xu X."/>
        </authorList>
    </citation>
    <scope>NUCLEOTIDE SEQUENCE [LARGE SCALE GENOMIC DNA]</scope>
    <source>
        <tissue evidence="1">Root</tissue>
    </source>
</reference>
<name>A0A0B2R7K6_GLYSO</name>
<dbReference type="InterPro" id="IPR010410">
    <property type="entry name" value="DUF1005"/>
</dbReference>
<dbReference type="Pfam" id="PF06219">
    <property type="entry name" value="DUF1005"/>
    <property type="match status" value="2"/>
</dbReference>
<proteinExistence type="predicted"/>
<dbReference type="AlphaFoldDB" id="A0A0B2R7K6"/>
<evidence type="ECO:0000313" key="1">
    <source>
        <dbReference type="EMBL" id="KHN30446.1"/>
    </source>
</evidence>
<gene>
    <name evidence="1" type="ORF">glysoja_033184</name>
</gene>
<dbReference type="Proteomes" id="UP000053555">
    <property type="component" value="Unassembled WGS sequence"/>
</dbReference>
<protein>
    <submittedName>
        <fullName evidence="1">Uncharacterized protein</fullName>
    </submittedName>
</protein>
<dbReference type="PANTHER" id="PTHR31317">
    <property type="entry name" value="OS08G0163500 PROTEIN"/>
    <property type="match status" value="1"/>
</dbReference>
<organism evidence="1">
    <name type="scientific">Glycine soja</name>
    <name type="common">Wild soybean</name>
    <dbReference type="NCBI Taxonomy" id="3848"/>
    <lineage>
        <taxon>Eukaryota</taxon>
        <taxon>Viridiplantae</taxon>
        <taxon>Streptophyta</taxon>
        <taxon>Embryophyta</taxon>
        <taxon>Tracheophyta</taxon>
        <taxon>Spermatophyta</taxon>
        <taxon>Magnoliopsida</taxon>
        <taxon>eudicotyledons</taxon>
        <taxon>Gunneridae</taxon>
        <taxon>Pentapetalae</taxon>
        <taxon>rosids</taxon>
        <taxon>fabids</taxon>
        <taxon>Fabales</taxon>
        <taxon>Fabaceae</taxon>
        <taxon>Papilionoideae</taxon>
        <taxon>50 kb inversion clade</taxon>
        <taxon>NPAAA clade</taxon>
        <taxon>indigoferoid/millettioid clade</taxon>
        <taxon>Phaseoleae</taxon>
        <taxon>Glycine</taxon>
        <taxon>Glycine subgen. Soja</taxon>
    </lineage>
</organism>